<dbReference type="InterPro" id="IPR003607">
    <property type="entry name" value="HD/PDEase_dom"/>
</dbReference>
<evidence type="ECO:0000313" key="9">
    <source>
        <dbReference type="EMBL" id="QSQ12353.1"/>
    </source>
</evidence>
<gene>
    <name evidence="9" type="ORF">JY572_28875</name>
</gene>
<dbReference type="Gene3D" id="1.10.3210.10">
    <property type="entry name" value="Hypothetical protein af1432"/>
    <property type="match status" value="1"/>
</dbReference>
<dbReference type="InterPro" id="IPR039356">
    <property type="entry name" value="YfbR/HDDC2"/>
</dbReference>
<dbReference type="EC" id="3.1.3.89" evidence="5"/>
<evidence type="ECO:0000256" key="6">
    <source>
        <dbReference type="ARBA" id="ARBA00022723"/>
    </source>
</evidence>
<dbReference type="PANTHER" id="PTHR11845">
    <property type="entry name" value="5'-DEOXYNUCLEOTIDASE HDDC2"/>
    <property type="match status" value="1"/>
</dbReference>
<dbReference type="Pfam" id="PF13023">
    <property type="entry name" value="HD_3"/>
    <property type="match status" value="1"/>
</dbReference>
<keyword evidence="7" id="KW-0378">Hydrolase</keyword>
<dbReference type="SUPFAM" id="SSF109604">
    <property type="entry name" value="HD-domain/PDEase-like"/>
    <property type="match status" value="1"/>
</dbReference>
<dbReference type="PANTHER" id="PTHR11845:SF13">
    <property type="entry name" value="5'-DEOXYNUCLEOTIDASE HDDC2"/>
    <property type="match status" value="1"/>
</dbReference>
<comment type="catalytic activity">
    <reaction evidence="1">
        <text>a 2'-deoxyribonucleoside 5'-phosphate + H2O = a 2'-deoxyribonucleoside + phosphate</text>
        <dbReference type="Rhea" id="RHEA:36167"/>
        <dbReference type="ChEBI" id="CHEBI:15377"/>
        <dbReference type="ChEBI" id="CHEBI:18274"/>
        <dbReference type="ChEBI" id="CHEBI:43474"/>
        <dbReference type="ChEBI" id="CHEBI:65317"/>
        <dbReference type="EC" id="3.1.3.89"/>
    </reaction>
</comment>
<organism evidence="9 10">
    <name type="scientific">Myxococcus landrumensis</name>
    <dbReference type="NCBI Taxonomy" id="2813577"/>
    <lineage>
        <taxon>Bacteria</taxon>
        <taxon>Pseudomonadati</taxon>
        <taxon>Myxococcota</taxon>
        <taxon>Myxococcia</taxon>
        <taxon>Myxococcales</taxon>
        <taxon>Cystobacterineae</taxon>
        <taxon>Myxococcaceae</taxon>
        <taxon>Myxococcus</taxon>
    </lineage>
</organism>
<dbReference type="InterPro" id="IPR006674">
    <property type="entry name" value="HD_domain"/>
</dbReference>
<feature type="domain" description="HD/PDEase" evidence="8">
    <location>
        <begin position="32"/>
        <end position="149"/>
    </location>
</feature>
<evidence type="ECO:0000259" key="8">
    <source>
        <dbReference type="SMART" id="SM00471"/>
    </source>
</evidence>
<keyword evidence="10" id="KW-1185">Reference proteome</keyword>
<evidence type="ECO:0000256" key="2">
    <source>
        <dbReference type="ARBA" id="ARBA00001936"/>
    </source>
</evidence>
<comment type="subunit">
    <text evidence="4">Homodimer.</text>
</comment>
<comment type="cofactor">
    <cofactor evidence="3">
        <name>Co(2+)</name>
        <dbReference type="ChEBI" id="CHEBI:48828"/>
    </cofactor>
</comment>
<dbReference type="Proteomes" id="UP000663090">
    <property type="component" value="Chromosome"/>
</dbReference>
<evidence type="ECO:0000256" key="3">
    <source>
        <dbReference type="ARBA" id="ARBA00001941"/>
    </source>
</evidence>
<dbReference type="RefSeq" id="WP_206714082.1">
    <property type="nucleotide sequence ID" value="NZ_CP071091.1"/>
</dbReference>
<dbReference type="SMART" id="SM00471">
    <property type="entry name" value="HDc"/>
    <property type="match status" value="1"/>
</dbReference>
<evidence type="ECO:0000256" key="7">
    <source>
        <dbReference type="ARBA" id="ARBA00022801"/>
    </source>
</evidence>
<evidence type="ECO:0000256" key="5">
    <source>
        <dbReference type="ARBA" id="ARBA00012964"/>
    </source>
</evidence>
<proteinExistence type="predicted"/>
<name>A0ABX7N7L5_9BACT</name>
<comment type="cofactor">
    <cofactor evidence="2">
        <name>Mn(2+)</name>
        <dbReference type="ChEBI" id="CHEBI:29035"/>
    </cofactor>
</comment>
<evidence type="ECO:0000313" key="10">
    <source>
        <dbReference type="Proteomes" id="UP000663090"/>
    </source>
</evidence>
<accession>A0ABX7N7L5</accession>
<evidence type="ECO:0000256" key="1">
    <source>
        <dbReference type="ARBA" id="ARBA00001638"/>
    </source>
</evidence>
<sequence length="199" mass="22470">MHTETLQSRLAFLREAEKLKDVLRSGHTSSGRPESTAEHTWRLCLMALVFGDSLPGLDPLKLLQMCVVHDLGEAIHGDIPAIHQGAHPDKGAREREDLRQLTRMLDTPLRERILSLWDEYEQAASPEAQAVKALDKLETILQHTQGRNPADFDYAFNLAYGRKYTDSHPLFSTLRTLIDADTTRRMVGEQSPKPHPRGT</sequence>
<keyword evidence="6" id="KW-0479">Metal-binding</keyword>
<dbReference type="EMBL" id="CP071091">
    <property type="protein sequence ID" value="QSQ12353.1"/>
    <property type="molecule type" value="Genomic_DNA"/>
</dbReference>
<reference evidence="9 10" key="1">
    <citation type="submission" date="2021-02" db="EMBL/GenBank/DDBJ databases">
        <title>De Novo genome assembly of isolated myxobacteria.</title>
        <authorList>
            <person name="Stevens D.C."/>
        </authorList>
    </citation>
    <scope>NUCLEOTIDE SEQUENCE [LARGE SCALE GENOMIC DNA]</scope>
    <source>
        <strain evidence="9 10">SCHIC003</strain>
    </source>
</reference>
<protein>
    <recommendedName>
        <fullName evidence="5">5'-deoxynucleotidase</fullName>
        <ecNumber evidence="5">3.1.3.89</ecNumber>
    </recommendedName>
</protein>
<evidence type="ECO:0000256" key="4">
    <source>
        <dbReference type="ARBA" id="ARBA00011738"/>
    </source>
</evidence>